<organism evidence="3 4">
    <name type="scientific">Spongisporangium articulatum</name>
    <dbReference type="NCBI Taxonomy" id="3362603"/>
    <lineage>
        <taxon>Bacteria</taxon>
        <taxon>Bacillati</taxon>
        <taxon>Actinomycetota</taxon>
        <taxon>Actinomycetes</taxon>
        <taxon>Kineosporiales</taxon>
        <taxon>Kineosporiaceae</taxon>
        <taxon>Spongisporangium</taxon>
    </lineage>
</organism>
<keyword evidence="3" id="KW-0328">Glycosyltransferase</keyword>
<keyword evidence="3" id="KW-0808">Transferase</keyword>
<feature type="region of interest" description="Disordered" evidence="1">
    <location>
        <begin position="334"/>
        <end position="357"/>
    </location>
</feature>
<protein>
    <submittedName>
        <fullName evidence="3">Glycosyltransferase family 2 protein</fullName>
        <ecNumber evidence="3">2.4.-.-</ecNumber>
    </submittedName>
</protein>
<evidence type="ECO:0000313" key="4">
    <source>
        <dbReference type="Proteomes" id="UP001612915"/>
    </source>
</evidence>
<comment type="caution">
    <text evidence="3">The sequence shown here is derived from an EMBL/GenBank/DDBJ whole genome shotgun (WGS) entry which is preliminary data.</text>
</comment>
<dbReference type="SUPFAM" id="SSF53448">
    <property type="entry name" value="Nucleotide-diphospho-sugar transferases"/>
    <property type="match status" value="1"/>
</dbReference>
<dbReference type="RefSeq" id="WP_398282054.1">
    <property type="nucleotide sequence ID" value="NZ_JBITLV010000005.1"/>
</dbReference>
<reference evidence="3 4" key="1">
    <citation type="submission" date="2024-10" db="EMBL/GenBank/DDBJ databases">
        <title>The Natural Products Discovery Center: Release of the First 8490 Sequenced Strains for Exploring Actinobacteria Biosynthetic Diversity.</title>
        <authorList>
            <person name="Kalkreuter E."/>
            <person name="Kautsar S.A."/>
            <person name="Yang D."/>
            <person name="Bader C.D."/>
            <person name="Teijaro C.N."/>
            <person name="Fluegel L."/>
            <person name="Davis C.M."/>
            <person name="Simpson J.R."/>
            <person name="Lauterbach L."/>
            <person name="Steele A.D."/>
            <person name="Gui C."/>
            <person name="Meng S."/>
            <person name="Li G."/>
            <person name="Viehrig K."/>
            <person name="Ye F."/>
            <person name="Su P."/>
            <person name="Kiefer A.F."/>
            <person name="Nichols A."/>
            <person name="Cepeda A.J."/>
            <person name="Yan W."/>
            <person name="Fan B."/>
            <person name="Jiang Y."/>
            <person name="Adhikari A."/>
            <person name="Zheng C.-J."/>
            <person name="Schuster L."/>
            <person name="Cowan T.M."/>
            <person name="Smanski M.J."/>
            <person name="Chevrette M.G."/>
            <person name="De Carvalho L.P.S."/>
            <person name="Shen B."/>
        </authorList>
    </citation>
    <scope>NUCLEOTIDE SEQUENCE [LARGE SCALE GENOMIC DNA]</scope>
    <source>
        <strain evidence="3 4">NPDC049639</strain>
    </source>
</reference>
<keyword evidence="4" id="KW-1185">Reference proteome</keyword>
<sequence length="357" mass="38176">MDGQAPEAKGPERLPADVAVSIVLCVLNEQKHVEQAVQHALDQDHPGDLELVIALGPSKDRTDAIVAELAETDKRVSWVRNPDPAGSTPAGLNAAIAATKAPVVCRIDGHALLPRDYVRTAVETMRATGADNVGGVMAAEGVTPFEQAVARAMTSRFGVGNASFHTGGEAGPADTVYLGVFRRSALDRVGGYDESFLRAQDWEMNLRIRRSGGQVWFQPKLRVSYRPRSTMKALSRQYFHYGRWRRVVMRRHEGTVNLRYLAPPLALTGVVAGTVAALAGFRPAAVLPIGYAATVLLASAVEGRGLPAKARAWLPVTTATMHLTWGAGFLSSPRKLAEPTTPGPGSSHSGPKVVPSR</sequence>
<dbReference type="Pfam" id="PF00535">
    <property type="entry name" value="Glycos_transf_2"/>
    <property type="match status" value="1"/>
</dbReference>
<dbReference type="EMBL" id="JBITLV010000005">
    <property type="protein sequence ID" value="MFI7588429.1"/>
    <property type="molecule type" value="Genomic_DNA"/>
</dbReference>
<evidence type="ECO:0000313" key="3">
    <source>
        <dbReference type="EMBL" id="MFI7588429.1"/>
    </source>
</evidence>
<name>A0ABW8APZ1_9ACTN</name>
<evidence type="ECO:0000256" key="1">
    <source>
        <dbReference type="SAM" id="MobiDB-lite"/>
    </source>
</evidence>
<evidence type="ECO:0000259" key="2">
    <source>
        <dbReference type="Pfam" id="PF00535"/>
    </source>
</evidence>
<dbReference type="PANTHER" id="PTHR22916">
    <property type="entry name" value="GLYCOSYLTRANSFERASE"/>
    <property type="match status" value="1"/>
</dbReference>
<dbReference type="GO" id="GO:0016757">
    <property type="term" value="F:glycosyltransferase activity"/>
    <property type="evidence" value="ECO:0007669"/>
    <property type="project" value="UniProtKB-KW"/>
</dbReference>
<dbReference type="CDD" id="cd02525">
    <property type="entry name" value="Succinoglycan_BP_ExoA"/>
    <property type="match status" value="1"/>
</dbReference>
<dbReference type="Proteomes" id="UP001612915">
    <property type="component" value="Unassembled WGS sequence"/>
</dbReference>
<dbReference type="Gene3D" id="3.90.550.10">
    <property type="entry name" value="Spore Coat Polysaccharide Biosynthesis Protein SpsA, Chain A"/>
    <property type="match status" value="1"/>
</dbReference>
<dbReference type="EC" id="2.4.-.-" evidence="3"/>
<dbReference type="InterPro" id="IPR029044">
    <property type="entry name" value="Nucleotide-diphossugar_trans"/>
</dbReference>
<dbReference type="InterPro" id="IPR001173">
    <property type="entry name" value="Glyco_trans_2-like"/>
</dbReference>
<proteinExistence type="predicted"/>
<feature type="domain" description="Glycosyltransferase 2-like" evidence="2">
    <location>
        <begin position="21"/>
        <end position="189"/>
    </location>
</feature>
<gene>
    <name evidence="3" type="ORF">ACIB24_15270</name>
</gene>
<accession>A0ABW8APZ1</accession>